<accession>A0A927CK40</accession>
<dbReference type="InterPro" id="IPR036890">
    <property type="entry name" value="HATPase_C_sf"/>
</dbReference>
<dbReference type="InterPro" id="IPR003594">
    <property type="entry name" value="HATPase_dom"/>
</dbReference>
<keyword evidence="5" id="KW-0418">Kinase</keyword>
<organism evidence="10 11">
    <name type="scientific">Paenibacillus arenilitoris</name>
    <dbReference type="NCBI Taxonomy" id="2772299"/>
    <lineage>
        <taxon>Bacteria</taxon>
        <taxon>Bacillati</taxon>
        <taxon>Bacillota</taxon>
        <taxon>Bacilli</taxon>
        <taxon>Bacillales</taxon>
        <taxon>Paenibacillaceae</taxon>
        <taxon>Paenibacillus</taxon>
    </lineage>
</organism>
<dbReference type="GO" id="GO:0004673">
    <property type="term" value="F:protein histidine kinase activity"/>
    <property type="evidence" value="ECO:0007669"/>
    <property type="project" value="UniProtKB-EC"/>
</dbReference>
<evidence type="ECO:0000256" key="4">
    <source>
        <dbReference type="ARBA" id="ARBA00022741"/>
    </source>
</evidence>
<evidence type="ECO:0000256" key="2">
    <source>
        <dbReference type="ARBA" id="ARBA00012438"/>
    </source>
</evidence>
<keyword evidence="11" id="KW-1185">Reference proteome</keyword>
<keyword evidence="8" id="KW-0472">Membrane</keyword>
<name>A0A927CK40_9BACL</name>
<dbReference type="Proteomes" id="UP000632125">
    <property type="component" value="Unassembled WGS sequence"/>
</dbReference>
<dbReference type="Pfam" id="PF02518">
    <property type="entry name" value="HATPase_c"/>
    <property type="match status" value="1"/>
</dbReference>
<dbReference type="InterPro" id="IPR004358">
    <property type="entry name" value="Sig_transdc_His_kin-like_C"/>
</dbReference>
<gene>
    <name evidence="10" type="ORF">IDH41_01045</name>
</gene>
<evidence type="ECO:0000256" key="5">
    <source>
        <dbReference type="ARBA" id="ARBA00022777"/>
    </source>
</evidence>
<dbReference type="GO" id="GO:0005524">
    <property type="term" value="F:ATP binding"/>
    <property type="evidence" value="ECO:0007669"/>
    <property type="project" value="UniProtKB-KW"/>
</dbReference>
<keyword evidence="3" id="KW-0808">Transferase</keyword>
<evidence type="ECO:0000313" key="11">
    <source>
        <dbReference type="Proteomes" id="UP000632125"/>
    </source>
</evidence>
<comment type="catalytic activity">
    <reaction evidence="1">
        <text>ATP + protein L-histidine = ADP + protein N-phospho-L-histidine.</text>
        <dbReference type="EC" id="2.7.13.3"/>
    </reaction>
</comment>
<keyword evidence="4" id="KW-0547">Nucleotide-binding</keyword>
<evidence type="ECO:0000256" key="8">
    <source>
        <dbReference type="SAM" id="Phobius"/>
    </source>
</evidence>
<evidence type="ECO:0000256" key="3">
    <source>
        <dbReference type="ARBA" id="ARBA00022679"/>
    </source>
</evidence>
<protein>
    <recommendedName>
        <fullName evidence="2">histidine kinase</fullName>
        <ecNumber evidence="2">2.7.13.3</ecNumber>
    </recommendedName>
</protein>
<dbReference type="InterPro" id="IPR005467">
    <property type="entry name" value="His_kinase_dom"/>
</dbReference>
<dbReference type="AlphaFoldDB" id="A0A927CK40"/>
<feature type="transmembrane region" description="Helical" evidence="8">
    <location>
        <begin position="110"/>
        <end position="127"/>
    </location>
</feature>
<evidence type="ECO:0000259" key="9">
    <source>
        <dbReference type="PROSITE" id="PS50109"/>
    </source>
</evidence>
<keyword evidence="6" id="KW-0067">ATP-binding</keyword>
<evidence type="ECO:0000256" key="1">
    <source>
        <dbReference type="ARBA" id="ARBA00000085"/>
    </source>
</evidence>
<dbReference type="PANTHER" id="PTHR43065">
    <property type="entry name" value="SENSOR HISTIDINE KINASE"/>
    <property type="match status" value="1"/>
</dbReference>
<evidence type="ECO:0000313" key="10">
    <source>
        <dbReference type="EMBL" id="MBD2867145.1"/>
    </source>
</evidence>
<feature type="transmembrane region" description="Helical" evidence="8">
    <location>
        <begin position="147"/>
        <end position="169"/>
    </location>
</feature>
<dbReference type="PANTHER" id="PTHR43065:SF46">
    <property type="entry name" value="C4-DICARBOXYLATE TRANSPORT SENSOR PROTEIN DCTB"/>
    <property type="match status" value="1"/>
</dbReference>
<keyword evidence="7" id="KW-0902">Two-component regulatory system</keyword>
<dbReference type="GO" id="GO:0000160">
    <property type="term" value="P:phosphorelay signal transduction system"/>
    <property type="evidence" value="ECO:0007669"/>
    <property type="project" value="UniProtKB-KW"/>
</dbReference>
<feature type="transmembrane region" description="Helical" evidence="8">
    <location>
        <begin position="77"/>
        <end position="98"/>
    </location>
</feature>
<evidence type="ECO:0000256" key="7">
    <source>
        <dbReference type="ARBA" id="ARBA00023012"/>
    </source>
</evidence>
<dbReference type="EC" id="2.7.13.3" evidence="2"/>
<feature type="transmembrane region" description="Helical" evidence="8">
    <location>
        <begin position="47"/>
        <end position="65"/>
    </location>
</feature>
<dbReference type="PROSITE" id="PS50109">
    <property type="entry name" value="HIS_KIN"/>
    <property type="match status" value="1"/>
</dbReference>
<dbReference type="SMART" id="SM00387">
    <property type="entry name" value="HATPase_c"/>
    <property type="match status" value="1"/>
</dbReference>
<dbReference type="PRINTS" id="PR00344">
    <property type="entry name" value="BCTRLSENSOR"/>
</dbReference>
<reference evidence="10" key="1">
    <citation type="submission" date="2020-09" db="EMBL/GenBank/DDBJ databases">
        <title>A novel bacterium of genus Paenibacillus, isolated from South China Sea.</title>
        <authorList>
            <person name="Huang H."/>
            <person name="Mo K."/>
            <person name="Hu Y."/>
        </authorList>
    </citation>
    <scope>NUCLEOTIDE SEQUENCE</scope>
    <source>
        <strain evidence="10">IB182493</strain>
    </source>
</reference>
<dbReference type="EMBL" id="JACXIY010000001">
    <property type="protein sequence ID" value="MBD2867145.1"/>
    <property type="molecule type" value="Genomic_DNA"/>
</dbReference>
<evidence type="ECO:0000256" key="6">
    <source>
        <dbReference type="ARBA" id="ARBA00022840"/>
    </source>
</evidence>
<dbReference type="Gene3D" id="3.30.565.10">
    <property type="entry name" value="Histidine kinase-like ATPase, C-terminal domain"/>
    <property type="match status" value="1"/>
</dbReference>
<keyword evidence="8" id="KW-1133">Transmembrane helix</keyword>
<keyword evidence="8" id="KW-0812">Transmembrane</keyword>
<feature type="domain" description="Histidine kinase" evidence="9">
    <location>
        <begin position="248"/>
        <end position="415"/>
    </location>
</feature>
<sequence length="417" mass="46125">MQMALVAAVTAVAGEFKITPFSGEMFRIGLGSSAFLLSLLLMRQLPYIYTGLAAGLTVLVFRTGLDAFASSSDAFSLFASLKTHVPAALYYIVFAAFMKRLQVSLPERQPLHLVCLIALIDFISNEIELLARSILFDYAYLYKGQLIWVGTASAVRSVFVVGLYSSMLIHQMRVVHNEQKKRMEQMLNVGSGLYGEVFYLKKSMDAIERITAKGYQLYSRLNEAGDKDVSRSMLEITQQIHEVKKDSQRILSGLLKLFDRETATDMTVNEIVDFVIQSNASYSRMLKKDIRYERRIEADYATAHYIPLLTVLNNLVSNAVEAIQATGTVTIEVYEEEEDTVLVVSDTGEGIAEPNKEVIFEPGFTTKFNDEGCAATGIGLSHVRDIVRSLGGSLSLHASAPSEGTAFVVALSTRTLK</sequence>
<proteinExistence type="predicted"/>
<comment type="caution">
    <text evidence="10">The sequence shown here is derived from an EMBL/GenBank/DDBJ whole genome shotgun (WGS) entry which is preliminary data.</text>
</comment>
<dbReference type="SUPFAM" id="SSF55874">
    <property type="entry name" value="ATPase domain of HSP90 chaperone/DNA topoisomerase II/histidine kinase"/>
    <property type="match status" value="1"/>
</dbReference>